<dbReference type="KEGG" id="tsin:OXH18_00450"/>
<dbReference type="Proteomes" id="UP001163152">
    <property type="component" value="Chromosome"/>
</dbReference>
<name>A0A9E9C8N5_9CYAN</name>
<feature type="transmembrane region" description="Helical" evidence="1">
    <location>
        <begin position="20"/>
        <end position="40"/>
    </location>
</feature>
<evidence type="ECO:0000313" key="3">
    <source>
        <dbReference type="Proteomes" id="UP001163152"/>
    </source>
</evidence>
<gene>
    <name evidence="2" type="ORF">OXH18_00450</name>
</gene>
<feature type="transmembrane region" description="Helical" evidence="1">
    <location>
        <begin position="221"/>
        <end position="241"/>
    </location>
</feature>
<feature type="transmembrane region" description="Helical" evidence="1">
    <location>
        <begin position="52"/>
        <end position="74"/>
    </location>
</feature>
<keyword evidence="1" id="KW-1133">Transmembrane helix</keyword>
<feature type="transmembrane region" description="Helical" evidence="1">
    <location>
        <begin position="127"/>
        <end position="148"/>
    </location>
</feature>
<feature type="transmembrane region" description="Helical" evidence="1">
    <location>
        <begin position="253"/>
        <end position="273"/>
    </location>
</feature>
<feature type="transmembrane region" description="Helical" evidence="1">
    <location>
        <begin position="155"/>
        <end position="174"/>
    </location>
</feature>
<keyword evidence="1" id="KW-0812">Transmembrane</keyword>
<reference evidence="2" key="1">
    <citation type="submission" date="2022-12" db="EMBL/GenBank/DDBJ databases">
        <title>Polyphasic identification of a Novel Hot-Spring Cyanobacterium Ocullathermofonsia sinensis gen nov. sp. nov. and Genomic Insights on its Adaptations to the Thermal Habitat.</title>
        <authorList>
            <person name="Daroch M."/>
            <person name="Tang J."/>
            <person name="Jiang Y."/>
        </authorList>
    </citation>
    <scope>NUCLEOTIDE SEQUENCE</scope>
    <source>
        <strain evidence="2">PKUAC-SCTA174</strain>
    </source>
</reference>
<evidence type="ECO:0000256" key="1">
    <source>
        <dbReference type="SAM" id="Phobius"/>
    </source>
</evidence>
<dbReference type="AlphaFoldDB" id="A0A9E9C8N5"/>
<keyword evidence="1" id="KW-0472">Membrane</keyword>
<protein>
    <submittedName>
        <fullName evidence="2">UPF0104 family protein</fullName>
    </submittedName>
</protein>
<accession>A0A9E9C8N5</accession>
<dbReference type="RefSeq" id="WP_268610418.1">
    <property type="nucleotide sequence ID" value="NZ_CP113797.1"/>
</dbReference>
<evidence type="ECO:0000313" key="2">
    <source>
        <dbReference type="EMBL" id="WAL60498.1"/>
    </source>
</evidence>
<keyword evidence="3" id="KW-1185">Reference proteome</keyword>
<dbReference type="EMBL" id="CP113797">
    <property type="protein sequence ID" value="WAL60498.1"/>
    <property type="molecule type" value="Genomic_DNA"/>
</dbReference>
<organism evidence="2 3">
    <name type="scientific">Thermocoleostomius sinensis A174</name>
    <dbReference type="NCBI Taxonomy" id="2016057"/>
    <lineage>
        <taxon>Bacteria</taxon>
        <taxon>Bacillati</taxon>
        <taxon>Cyanobacteriota</taxon>
        <taxon>Cyanophyceae</taxon>
        <taxon>Oculatellales</taxon>
        <taxon>Oculatellaceae</taxon>
        <taxon>Thermocoleostomius</taxon>
    </lineage>
</organism>
<sequence>MSRLPISHAKRLLSRFKPYLRWVILGGTLFFLASALRSHWTEVTALRVDASGWAILTTALGVTLLAHIWSGWVWSWILRDLNQPATGTWGVLVYLKTNIAKYLPGNVWHLYGRIVAAKNVGFPATSATLSVLLEPLLMAAAALSIALLGLRSHHWLLQGLSLLAILTVIHPRFLNPLLGVASRLKGKSQAVTAAENTSGAISTSNRLQIKHYPLRPLLGELLFVVLRGSGFVLTVLVLAPLQLAQLPMILSTFAFAWMLGLIIPGAPGGIGVFEATAITLLNGQLSAAVILGSVTLYRLISTLAEAGGAGLAWLDDRSSHTQSRRSNPPVKKR</sequence>
<feature type="transmembrane region" description="Helical" evidence="1">
    <location>
        <begin position="285"/>
        <end position="314"/>
    </location>
</feature>
<proteinExistence type="predicted"/>